<dbReference type="PANTHER" id="PTHR13778:SF5">
    <property type="entry name" value="HEXOSYLTRANSFERASE"/>
    <property type="match status" value="1"/>
</dbReference>
<comment type="subcellular location">
    <subcellularLocation>
        <location evidence="1">Membrane</location>
        <topology evidence="1">Single-pass type II membrane protein</topology>
    </subcellularLocation>
</comment>
<evidence type="ECO:0000313" key="8">
    <source>
        <dbReference type="EMBL" id="PQM34956.1"/>
    </source>
</evidence>
<keyword evidence="9" id="KW-1185">Reference proteome</keyword>
<evidence type="ECO:0000256" key="4">
    <source>
        <dbReference type="ARBA" id="ARBA00022676"/>
    </source>
</evidence>
<dbReference type="GO" id="GO:0016020">
    <property type="term" value="C:membrane"/>
    <property type="evidence" value="ECO:0007669"/>
    <property type="project" value="UniProtKB-SubCell"/>
</dbReference>
<evidence type="ECO:0000256" key="5">
    <source>
        <dbReference type="ARBA" id="ARBA00022679"/>
    </source>
</evidence>
<dbReference type="Pfam" id="PF01501">
    <property type="entry name" value="Glyco_transf_8"/>
    <property type="match status" value="1"/>
</dbReference>
<dbReference type="GO" id="GO:0005794">
    <property type="term" value="C:Golgi apparatus"/>
    <property type="evidence" value="ECO:0007669"/>
    <property type="project" value="TreeGrafter"/>
</dbReference>
<dbReference type="EMBL" id="PJQY01003726">
    <property type="protein sequence ID" value="PQM34956.1"/>
    <property type="molecule type" value="Genomic_DNA"/>
</dbReference>
<reference evidence="8 9" key="1">
    <citation type="submission" date="2018-02" db="EMBL/GenBank/DDBJ databases">
        <title>Draft genome of wild Prunus yedoensis var. nudiflora.</title>
        <authorList>
            <person name="Baek S."/>
            <person name="Kim J.-H."/>
            <person name="Choi K."/>
            <person name="Kim G.-B."/>
            <person name="Cho A."/>
            <person name="Jang H."/>
            <person name="Shin C.-H."/>
            <person name="Yu H.-J."/>
            <person name="Mun J.-H."/>
        </authorList>
    </citation>
    <scope>NUCLEOTIDE SEQUENCE [LARGE SCALE GENOMIC DNA]</scope>
    <source>
        <strain evidence="9">cv. Jeju island</strain>
        <tissue evidence="8">Leaf</tissue>
    </source>
</reference>
<comment type="caution">
    <text evidence="8">The sequence shown here is derived from an EMBL/GenBank/DDBJ whole genome shotgun (WGS) entry which is preliminary data.</text>
</comment>
<keyword evidence="5 8" id="KW-0808">Transferase</keyword>
<evidence type="ECO:0000256" key="2">
    <source>
        <dbReference type="ARBA" id="ARBA00004877"/>
    </source>
</evidence>
<sequence>MATTLPGPPLHPCPPTTFVTIKGRMASAKTGGLLSLLLILPSSPSPPPPQPAEKIHIAMTLDSNYLRGTMAAVLSILQHSTCPEFVEFHFLWARFEPEGSIPRLRPCVVDDVAKLWKVDLQGKVLAAPEYCHANFSKYFTESFWSDQMFSKTFEGRKPCYFNTGVMVVDVEKWRQGEYTKQMEEWMVVQKQKRIYHLGSLPPFLLVLAGDIRAVDHNWNQHGLGGDNLEGKCRSSSWAYKPVALEWEREALVEVGFKKALHR</sequence>
<dbReference type="Gene3D" id="3.90.550.10">
    <property type="entry name" value="Spore Coat Polysaccharide Biosynthesis Protein SpsA, Chain A"/>
    <property type="match status" value="1"/>
</dbReference>
<keyword evidence="6" id="KW-0812">Transmembrane</keyword>
<dbReference type="EC" id="2.4.1.-" evidence="7"/>
<evidence type="ECO:0000256" key="7">
    <source>
        <dbReference type="RuleBase" id="RU362027"/>
    </source>
</evidence>
<evidence type="ECO:0000256" key="6">
    <source>
        <dbReference type="ARBA" id="ARBA00022968"/>
    </source>
</evidence>
<gene>
    <name evidence="8" type="ORF">Pyn_31718</name>
</gene>
<dbReference type="Proteomes" id="UP000250321">
    <property type="component" value="Unassembled WGS sequence"/>
</dbReference>
<dbReference type="AlphaFoldDB" id="A0A314UDZ0"/>
<dbReference type="InterPro" id="IPR050748">
    <property type="entry name" value="Glycosyltrans_8_dom-fam"/>
</dbReference>
<comment type="pathway">
    <text evidence="2">Glycan metabolism; pectin biosynthesis.</text>
</comment>
<name>A0A314UDZ0_PRUYE</name>
<evidence type="ECO:0000256" key="3">
    <source>
        <dbReference type="ARBA" id="ARBA00006351"/>
    </source>
</evidence>
<dbReference type="GO" id="GO:0016757">
    <property type="term" value="F:glycosyltransferase activity"/>
    <property type="evidence" value="ECO:0007669"/>
    <property type="project" value="UniProtKB-KW"/>
</dbReference>
<comment type="similarity">
    <text evidence="3 7">Belongs to the glycosyltransferase 8 family.</text>
</comment>
<dbReference type="SUPFAM" id="SSF53448">
    <property type="entry name" value="Nucleotide-diphospho-sugar transferases"/>
    <property type="match status" value="1"/>
</dbReference>
<protein>
    <recommendedName>
        <fullName evidence="7">Hexosyltransferase</fullName>
        <ecNumber evidence="7">2.4.1.-</ecNumber>
    </recommendedName>
</protein>
<dbReference type="OrthoDB" id="411524at2759"/>
<accession>A0A314UDZ0</accession>
<evidence type="ECO:0000313" key="9">
    <source>
        <dbReference type="Proteomes" id="UP000250321"/>
    </source>
</evidence>
<proteinExistence type="inferred from homology"/>
<evidence type="ECO:0000256" key="1">
    <source>
        <dbReference type="ARBA" id="ARBA00004606"/>
    </source>
</evidence>
<dbReference type="PANTHER" id="PTHR13778">
    <property type="entry name" value="GLYCOSYLTRANSFERASE 8 DOMAIN-CONTAINING PROTEIN"/>
    <property type="match status" value="1"/>
</dbReference>
<organism evidence="8 9">
    <name type="scientific">Prunus yedoensis var. nudiflora</name>
    <dbReference type="NCBI Taxonomy" id="2094558"/>
    <lineage>
        <taxon>Eukaryota</taxon>
        <taxon>Viridiplantae</taxon>
        <taxon>Streptophyta</taxon>
        <taxon>Embryophyta</taxon>
        <taxon>Tracheophyta</taxon>
        <taxon>Spermatophyta</taxon>
        <taxon>Magnoliopsida</taxon>
        <taxon>eudicotyledons</taxon>
        <taxon>Gunneridae</taxon>
        <taxon>Pentapetalae</taxon>
        <taxon>rosids</taxon>
        <taxon>fabids</taxon>
        <taxon>Rosales</taxon>
        <taxon>Rosaceae</taxon>
        <taxon>Amygdaloideae</taxon>
        <taxon>Amygdaleae</taxon>
        <taxon>Prunus</taxon>
    </lineage>
</organism>
<dbReference type="InterPro" id="IPR029044">
    <property type="entry name" value="Nucleotide-diphossugar_trans"/>
</dbReference>
<dbReference type="InterPro" id="IPR002495">
    <property type="entry name" value="Glyco_trans_8"/>
</dbReference>
<keyword evidence="4" id="KW-0328">Glycosyltransferase</keyword>
<keyword evidence="6" id="KW-0735">Signal-anchor</keyword>